<dbReference type="AlphaFoldDB" id="A0A5B1L0F2"/>
<dbReference type="InterPro" id="IPR036397">
    <property type="entry name" value="RNaseH_sf"/>
</dbReference>
<keyword evidence="2" id="KW-1185">Reference proteome</keyword>
<dbReference type="PANTHER" id="PTHR46060:SF1">
    <property type="entry name" value="MARINER MOS1 TRANSPOSASE-LIKE PROTEIN"/>
    <property type="match status" value="1"/>
</dbReference>
<evidence type="ECO:0000313" key="1">
    <source>
        <dbReference type="EMBL" id="KAA1414164.1"/>
    </source>
</evidence>
<proteinExistence type="predicted"/>
<reference evidence="1 2" key="1">
    <citation type="submission" date="2019-09" db="EMBL/GenBank/DDBJ databases">
        <title>Nocardioides panacisoli sp. nov., isolated from the soil of a ginseng field.</title>
        <authorList>
            <person name="Cho C."/>
        </authorList>
    </citation>
    <scope>NUCLEOTIDE SEQUENCE [LARGE SCALE GENOMIC DNA]</scope>
    <source>
        <strain evidence="1 2">BN130099</strain>
    </source>
</reference>
<dbReference type="Proteomes" id="UP000325003">
    <property type="component" value="Unassembled WGS sequence"/>
</dbReference>
<protein>
    <submittedName>
        <fullName evidence="1">Helix-turn-helix domain-containing protein</fullName>
    </submittedName>
</protein>
<gene>
    <name evidence="1" type="ORF">F0U44_22380</name>
</gene>
<sequence>MLTVAFGESTMSRTQVQLWYNRFKGGREDVNDDARPGRPSTSTTEENIEAVKKMIMGNRRITIREVADDVGISFGSCQAIFKDVLGMKRAAAKIVPKLLNCEQKQRRMDISQELLNIVNDDPDFLKKVITGAESWVYGYDIVTKAQSSQ</sequence>
<organism evidence="1 2">
    <name type="scientific">Nocardioides humilatus</name>
    <dbReference type="NCBI Taxonomy" id="2607660"/>
    <lineage>
        <taxon>Bacteria</taxon>
        <taxon>Bacillati</taxon>
        <taxon>Actinomycetota</taxon>
        <taxon>Actinomycetes</taxon>
        <taxon>Propionibacteriales</taxon>
        <taxon>Nocardioidaceae</taxon>
        <taxon>Nocardioides</taxon>
    </lineage>
</organism>
<dbReference type="Gene3D" id="3.30.420.10">
    <property type="entry name" value="Ribonuclease H-like superfamily/Ribonuclease H"/>
    <property type="match status" value="1"/>
</dbReference>
<reference evidence="1 2" key="2">
    <citation type="submission" date="2019-09" db="EMBL/GenBank/DDBJ databases">
        <authorList>
            <person name="Jin C."/>
        </authorList>
    </citation>
    <scope>NUCLEOTIDE SEQUENCE [LARGE SCALE GENOMIC DNA]</scope>
    <source>
        <strain evidence="1 2">BN130099</strain>
    </source>
</reference>
<dbReference type="GO" id="GO:0003676">
    <property type="term" value="F:nucleic acid binding"/>
    <property type="evidence" value="ECO:0007669"/>
    <property type="project" value="InterPro"/>
</dbReference>
<accession>A0A5B1L0F2</accession>
<dbReference type="EMBL" id="VUJV01000096">
    <property type="protein sequence ID" value="KAA1414164.1"/>
    <property type="molecule type" value="Genomic_DNA"/>
</dbReference>
<comment type="caution">
    <text evidence="1">The sequence shown here is derived from an EMBL/GenBank/DDBJ whole genome shotgun (WGS) entry which is preliminary data.</text>
</comment>
<evidence type="ECO:0000313" key="2">
    <source>
        <dbReference type="Proteomes" id="UP000325003"/>
    </source>
</evidence>
<dbReference type="PANTHER" id="PTHR46060">
    <property type="entry name" value="MARINER MOS1 TRANSPOSASE-LIKE PROTEIN"/>
    <property type="match status" value="1"/>
</dbReference>
<name>A0A5B1L0F2_9ACTN</name>
<dbReference type="InterPro" id="IPR052709">
    <property type="entry name" value="Transposase-MT_Hybrid"/>
</dbReference>